<dbReference type="Gene3D" id="3.30.1380.10">
    <property type="match status" value="1"/>
</dbReference>
<feature type="domain" description="SLH" evidence="3">
    <location>
        <begin position="256"/>
        <end position="322"/>
    </location>
</feature>
<evidence type="ECO:0000259" key="3">
    <source>
        <dbReference type="PROSITE" id="PS51272"/>
    </source>
</evidence>
<protein>
    <submittedName>
        <fullName evidence="4">D-alanyl-D-alanine carboxypeptidase family protein</fullName>
    </submittedName>
</protein>
<dbReference type="RefSeq" id="WP_301134896.1">
    <property type="nucleotide sequence ID" value="NZ_JAUHPW010000009.1"/>
</dbReference>
<dbReference type="Gene3D" id="2.30.30.40">
    <property type="entry name" value="SH3 Domains"/>
    <property type="match status" value="1"/>
</dbReference>
<evidence type="ECO:0000256" key="2">
    <source>
        <dbReference type="SAM" id="SignalP"/>
    </source>
</evidence>
<feature type="compositionally biased region" description="Pro residues" evidence="1">
    <location>
        <begin position="82"/>
        <end position="101"/>
    </location>
</feature>
<dbReference type="InterPro" id="IPR003709">
    <property type="entry name" value="VanY-like_core_dom"/>
</dbReference>
<name>A0ABT8GBK4_9MICO</name>
<feature type="compositionally biased region" description="Low complexity" evidence="1">
    <location>
        <begin position="136"/>
        <end position="146"/>
    </location>
</feature>
<keyword evidence="4" id="KW-0378">Hydrolase</keyword>
<dbReference type="EMBL" id="JAUHPW010000009">
    <property type="protein sequence ID" value="MDN4476519.1"/>
    <property type="molecule type" value="Genomic_DNA"/>
</dbReference>
<evidence type="ECO:0000313" key="5">
    <source>
        <dbReference type="Proteomes" id="UP001172728"/>
    </source>
</evidence>
<keyword evidence="5" id="KW-1185">Reference proteome</keyword>
<dbReference type="Pfam" id="PF02557">
    <property type="entry name" value="VanY"/>
    <property type="match status" value="1"/>
</dbReference>
<keyword evidence="2" id="KW-0732">Signal</keyword>
<dbReference type="InterPro" id="IPR001119">
    <property type="entry name" value="SLH_dom"/>
</dbReference>
<keyword evidence="4" id="KW-0121">Carboxypeptidase</keyword>
<dbReference type="Pfam" id="PF00395">
    <property type="entry name" value="SLH"/>
    <property type="match status" value="1"/>
</dbReference>
<evidence type="ECO:0000256" key="1">
    <source>
        <dbReference type="SAM" id="MobiDB-lite"/>
    </source>
</evidence>
<dbReference type="GO" id="GO:0004180">
    <property type="term" value="F:carboxypeptidase activity"/>
    <property type="evidence" value="ECO:0007669"/>
    <property type="project" value="UniProtKB-KW"/>
</dbReference>
<reference evidence="4" key="1">
    <citation type="submission" date="2023-06" db="EMBL/GenBank/DDBJ databases">
        <title>Sysu t00192.</title>
        <authorList>
            <person name="Gao L."/>
            <person name="Fang B.-Z."/>
            <person name="Li W.-J."/>
        </authorList>
    </citation>
    <scope>NUCLEOTIDE SEQUENCE</scope>
    <source>
        <strain evidence="4">SYSU T00192</strain>
    </source>
</reference>
<dbReference type="PRINTS" id="PR01217">
    <property type="entry name" value="PRICHEXTENSN"/>
</dbReference>
<comment type="caution">
    <text evidence="4">The sequence shown here is derived from an EMBL/GenBank/DDBJ whole genome shotgun (WGS) entry which is preliminary data.</text>
</comment>
<sequence length="619" mass="63120">MERRGGPGSPRGLLSWIATTAVAGALLIVGTAPAGAATVPPTPEPTAVASPDASATVDDAEAAPAETSPAPVETGAPEPEPEPAPPAESEEPAPPSRPEQPAPERTGGADKPAEPSEPSGPSDATTDPEPAPTAPTTPAAPAEEPATGGGTSGTATQAPPAPEPEPYDPDAPASSGVPAPEPLGPVRFDDVSDALGDPTYSSFAAAIAWMGRRGVAEGVLTEAGRAYMPEATATRGEFAAFLYRLAGSPAKVVPRRSPFADAGRGDTEHAAEIAWLAAQGVVTGRLEGDVRIFRPDDPLTRGAMTRMLYRFAGSPRVKDGDLGTYVDVAPGSEMDAAATWLAGTVGELGQIGEDGLELLPSATVSRGAVAAVLRLAHRSDVRFTPWKAPLRLVDPTVVQVDVEGALNLRRGPSTDAAVATQREDGAALDTTGAVTADGWVEVRVGDRLLWASPDYLAVDGSGAPAGGGSAATGDDATGTTAPALARDFDNGFIPADALCGLPWREDLLLACGAADDLARLDAAFHDLFGLHIPVSSAYRDYAGQLAATARYGGMAAVPGTSNHGWGEATDLSEPGLPGGYDGEAYAWLISAAPSYGWTLPAWARPDGSKPEPWHLEHVG</sequence>
<dbReference type="InterPro" id="IPR009045">
    <property type="entry name" value="Zn_M74/Hedgehog-like"/>
</dbReference>
<dbReference type="PROSITE" id="PS51272">
    <property type="entry name" value="SLH"/>
    <property type="match status" value="2"/>
</dbReference>
<feature type="compositionally biased region" description="Low complexity" evidence="1">
    <location>
        <begin position="34"/>
        <end position="51"/>
    </location>
</feature>
<feature type="domain" description="SLH" evidence="3">
    <location>
        <begin position="190"/>
        <end position="254"/>
    </location>
</feature>
<evidence type="ECO:0000313" key="4">
    <source>
        <dbReference type="EMBL" id="MDN4476519.1"/>
    </source>
</evidence>
<feature type="region of interest" description="Disordered" evidence="1">
    <location>
        <begin position="34"/>
        <end position="190"/>
    </location>
</feature>
<feature type="chain" id="PRO_5047138621" evidence="2">
    <location>
        <begin position="37"/>
        <end position="619"/>
    </location>
</feature>
<feature type="compositionally biased region" description="Low complexity" evidence="1">
    <location>
        <begin position="62"/>
        <end position="77"/>
    </location>
</feature>
<organism evidence="4 5">
    <name type="scientific">Demequina litoralis</name>
    <dbReference type="NCBI Taxonomy" id="3051660"/>
    <lineage>
        <taxon>Bacteria</taxon>
        <taxon>Bacillati</taxon>
        <taxon>Actinomycetota</taxon>
        <taxon>Actinomycetes</taxon>
        <taxon>Micrococcales</taxon>
        <taxon>Demequinaceae</taxon>
        <taxon>Demequina</taxon>
    </lineage>
</organism>
<proteinExistence type="predicted"/>
<gene>
    <name evidence="4" type="ORF">QQX09_11700</name>
</gene>
<dbReference type="Proteomes" id="UP001172728">
    <property type="component" value="Unassembled WGS sequence"/>
</dbReference>
<accession>A0ABT8GBK4</accession>
<feature type="signal peptide" evidence="2">
    <location>
        <begin position="1"/>
        <end position="36"/>
    </location>
</feature>
<dbReference type="SUPFAM" id="SSF55166">
    <property type="entry name" value="Hedgehog/DD-peptidase"/>
    <property type="match status" value="1"/>
</dbReference>
<dbReference type="CDD" id="cd14814">
    <property type="entry name" value="Peptidase_M15"/>
    <property type="match status" value="1"/>
</dbReference>
<keyword evidence="4" id="KW-0645">Protease</keyword>